<keyword evidence="1" id="KW-0732">Signal</keyword>
<dbReference type="EMBL" id="FNYV01000008">
    <property type="protein sequence ID" value="SEJ80796.1"/>
    <property type="molecule type" value="Genomic_DNA"/>
</dbReference>
<evidence type="ECO:0000313" key="2">
    <source>
        <dbReference type="EMBL" id="SEJ80796.1"/>
    </source>
</evidence>
<dbReference type="OrthoDB" id="4424311at2"/>
<sequence length="218" mass="22251">MRSTRTRGWLAGATSALLAGALSLTAATPATAAVIELTSGHVDVIDVNHAAGGPIVVSVRDDTGATPVERDPSTVVFRVGSTAYTAVPSGSAWSFLGSGGHAYVLPQTSTAGLLWAGWNTTEVASGALQNNRVVFRLTNVQGPGGFSIFTASGGTPTVLFDSGDGLPDSLNVNRNVHAHVNWGFDVAGTYVATFQVSGVRAANGQTVSTTGQFTFQVG</sequence>
<protein>
    <submittedName>
        <fullName evidence="2">Surface-anchored protein</fullName>
    </submittedName>
</protein>
<reference evidence="3" key="1">
    <citation type="submission" date="2016-10" db="EMBL/GenBank/DDBJ databases">
        <authorList>
            <person name="Varghese N."/>
            <person name="Submissions S."/>
        </authorList>
    </citation>
    <scope>NUCLEOTIDE SEQUENCE [LARGE SCALE GENOMIC DNA]</scope>
    <source>
        <strain evidence="3">CGMCC 4.7038</strain>
    </source>
</reference>
<dbReference type="InterPro" id="IPR022435">
    <property type="entry name" value="Surface-anchored_actinobac"/>
</dbReference>
<dbReference type="STRING" id="1144548.SAMN05443287_10814"/>
<feature type="chain" id="PRO_5011685664" evidence="1">
    <location>
        <begin position="33"/>
        <end position="218"/>
    </location>
</feature>
<proteinExistence type="predicted"/>
<accession>A0A1H7BUD5</accession>
<dbReference type="RefSeq" id="WP_092381572.1">
    <property type="nucleotide sequence ID" value="NZ_BOPI01000004.1"/>
</dbReference>
<dbReference type="AlphaFoldDB" id="A0A1H7BUD5"/>
<evidence type="ECO:0000256" key="1">
    <source>
        <dbReference type="SAM" id="SignalP"/>
    </source>
</evidence>
<evidence type="ECO:0000313" key="3">
    <source>
        <dbReference type="Proteomes" id="UP000198707"/>
    </source>
</evidence>
<dbReference type="NCBIfam" id="TIGR03769">
    <property type="entry name" value="P_ac_wall_RPT"/>
    <property type="match status" value="1"/>
</dbReference>
<gene>
    <name evidence="2" type="ORF">SAMN05443287_10814</name>
</gene>
<keyword evidence="3" id="KW-1185">Reference proteome</keyword>
<feature type="signal peptide" evidence="1">
    <location>
        <begin position="1"/>
        <end position="32"/>
    </location>
</feature>
<dbReference type="Proteomes" id="UP000198707">
    <property type="component" value="Unassembled WGS sequence"/>
</dbReference>
<organism evidence="2 3">
    <name type="scientific">Micromonospora phaseoli</name>
    <dbReference type="NCBI Taxonomy" id="1144548"/>
    <lineage>
        <taxon>Bacteria</taxon>
        <taxon>Bacillati</taxon>
        <taxon>Actinomycetota</taxon>
        <taxon>Actinomycetes</taxon>
        <taxon>Micromonosporales</taxon>
        <taxon>Micromonosporaceae</taxon>
        <taxon>Micromonospora</taxon>
    </lineage>
</organism>
<name>A0A1H7BUD5_9ACTN</name>
<dbReference type="NCBIfam" id="NF038134">
    <property type="entry name" value="choice_anch_M"/>
    <property type="match status" value="1"/>
</dbReference>